<accession>A0ABU6A0F2</accession>
<dbReference type="EMBL" id="JAYKLX010000009">
    <property type="protein sequence ID" value="MEB3347535.1"/>
    <property type="molecule type" value="Genomic_DNA"/>
</dbReference>
<evidence type="ECO:0000256" key="1">
    <source>
        <dbReference type="SAM" id="SignalP"/>
    </source>
</evidence>
<dbReference type="RefSeq" id="WP_324181560.1">
    <property type="nucleotide sequence ID" value="NZ_BAABAW010000014.1"/>
</dbReference>
<feature type="chain" id="PRO_5047062528" description="Alpha/beta hydrolase" evidence="1">
    <location>
        <begin position="23"/>
        <end position="321"/>
    </location>
</feature>
<evidence type="ECO:0000313" key="2">
    <source>
        <dbReference type="EMBL" id="MEB3347535.1"/>
    </source>
</evidence>
<comment type="caution">
    <text evidence="2">The sequence shown here is derived from an EMBL/GenBank/DDBJ whole genome shotgun (WGS) entry which is preliminary data.</text>
</comment>
<dbReference type="Gene3D" id="3.40.50.1820">
    <property type="entry name" value="alpha/beta hydrolase"/>
    <property type="match status" value="1"/>
</dbReference>
<dbReference type="PANTHER" id="PTHR35560">
    <property type="entry name" value="BLL0132 PROTEIN"/>
    <property type="match status" value="1"/>
</dbReference>
<proteinExistence type="predicted"/>
<evidence type="ECO:0008006" key="4">
    <source>
        <dbReference type="Google" id="ProtNLM"/>
    </source>
</evidence>
<reference evidence="2 3" key="1">
    <citation type="journal article" date="2013" name="Int. J. Syst. Evol. Microbiol.">
        <title>Aquimarina gracilis sp. nov., isolated from the gut microflora of a mussel, Mytilus coruscus, and emended description of Aquimarina spongiae.</title>
        <authorList>
            <person name="Park S.C."/>
            <person name="Choe H.N."/>
            <person name="Baik K.S."/>
            <person name="Seong C.N."/>
        </authorList>
    </citation>
    <scope>NUCLEOTIDE SEQUENCE [LARGE SCALE GENOMIC DNA]</scope>
    <source>
        <strain evidence="2 3">PSC32</strain>
    </source>
</reference>
<protein>
    <recommendedName>
        <fullName evidence="4">Alpha/beta hydrolase</fullName>
    </recommendedName>
</protein>
<dbReference type="InterPro" id="IPR029058">
    <property type="entry name" value="AB_hydrolase_fold"/>
</dbReference>
<dbReference type="SUPFAM" id="SSF53474">
    <property type="entry name" value="alpha/beta-Hydrolases"/>
    <property type="match status" value="1"/>
</dbReference>
<dbReference type="PANTHER" id="PTHR35560:SF3">
    <property type="entry name" value="PEPTIDASE S9 PROLYL OLIGOPEPTIDASE CATALYTIC DOMAIN-CONTAINING PROTEIN"/>
    <property type="match status" value="1"/>
</dbReference>
<feature type="signal peptide" evidence="1">
    <location>
        <begin position="1"/>
        <end position="22"/>
    </location>
</feature>
<gene>
    <name evidence="2" type="ORF">U6A24_18815</name>
</gene>
<keyword evidence="3" id="KW-1185">Reference proteome</keyword>
<sequence>MKQIFIALCLVIVTSCTSITTAQHKKISINGGSGMFSIKGGLGNEEKTIDVFYYKPKTYNQKTRILIVIPGSGRNGDSYRDSWIEEAERYNLLILSPRYQEKQYPYEAYHLGGIVTSLNTEANITFIENTNQVFLDEENLTIDINKDQEKWIFNDFDRLFDLVISSLKSTQKQYDIFGHSAGGQILHRFAIFHPTSKANKIIAANSGNYTLTDFETHFSFGLKNTHVSPKDLRKSFALNLTIFVGELDNENSNGGILLRSKTVDKQGLHRLARAKFFYKTAKAKAQELGYPFNWKLKVIEGVGHSQRKMGDAAGIYLYNNQ</sequence>
<evidence type="ECO:0000313" key="3">
    <source>
        <dbReference type="Proteomes" id="UP001327027"/>
    </source>
</evidence>
<keyword evidence="1" id="KW-0732">Signal</keyword>
<organism evidence="2 3">
    <name type="scientific">Aquimarina gracilis</name>
    <dbReference type="NCBI Taxonomy" id="874422"/>
    <lineage>
        <taxon>Bacteria</taxon>
        <taxon>Pseudomonadati</taxon>
        <taxon>Bacteroidota</taxon>
        <taxon>Flavobacteriia</taxon>
        <taxon>Flavobacteriales</taxon>
        <taxon>Flavobacteriaceae</taxon>
        <taxon>Aquimarina</taxon>
    </lineage>
</organism>
<dbReference type="Proteomes" id="UP001327027">
    <property type="component" value="Unassembled WGS sequence"/>
</dbReference>
<name>A0ABU6A0F2_9FLAO</name>
<dbReference type="PROSITE" id="PS51257">
    <property type="entry name" value="PROKAR_LIPOPROTEIN"/>
    <property type="match status" value="1"/>
</dbReference>